<name>A0A0C2RLF4_9BACL</name>
<dbReference type="PRINTS" id="PR00032">
    <property type="entry name" value="HTHARAC"/>
</dbReference>
<dbReference type="Gene3D" id="3.40.50.2300">
    <property type="match status" value="1"/>
</dbReference>
<accession>A0A0C2RLF4</accession>
<dbReference type="PANTHER" id="PTHR43280:SF28">
    <property type="entry name" value="HTH-TYPE TRANSCRIPTIONAL ACTIVATOR RHAS"/>
    <property type="match status" value="1"/>
</dbReference>
<keyword evidence="8" id="KW-1185">Reference proteome</keyword>
<dbReference type="AlphaFoldDB" id="A0A0C2RLF4"/>
<dbReference type="PATRIC" id="fig|220754.4.peg.959"/>
<evidence type="ECO:0008006" key="9">
    <source>
        <dbReference type="Google" id="ProtNLM"/>
    </source>
</evidence>
<dbReference type="SUPFAM" id="SSF46689">
    <property type="entry name" value="Homeodomain-like"/>
    <property type="match status" value="2"/>
</dbReference>
<comment type="caution">
    <text evidence="7">The sequence shown here is derived from an EMBL/GenBank/DDBJ whole genome shotgun (WGS) entry which is preliminary data.</text>
</comment>
<dbReference type="GO" id="GO:0003700">
    <property type="term" value="F:DNA-binding transcription factor activity"/>
    <property type="evidence" value="ECO:0007669"/>
    <property type="project" value="InterPro"/>
</dbReference>
<gene>
    <name evidence="7" type="ORF">KR50_09410</name>
</gene>
<dbReference type="InterPro" id="IPR011006">
    <property type="entry name" value="CheY-like_superfamily"/>
</dbReference>
<feature type="modified residue" description="4-aspartylphosphate" evidence="4">
    <location>
        <position position="55"/>
    </location>
</feature>
<evidence type="ECO:0000256" key="4">
    <source>
        <dbReference type="PROSITE-ProRule" id="PRU00169"/>
    </source>
</evidence>
<feature type="domain" description="Response regulatory" evidence="6">
    <location>
        <begin position="3"/>
        <end position="120"/>
    </location>
</feature>
<evidence type="ECO:0000313" key="7">
    <source>
        <dbReference type="EMBL" id="KIL51060.1"/>
    </source>
</evidence>
<dbReference type="InterPro" id="IPR009057">
    <property type="entry name" value="Homeodomain-like_sf"/>
</dbReference>
<evidence type="ECO:0000256" key="1">
    <source>
        <dbReference type="ARBA" id="ARBA00023015"/>
    </source>
</evidence>
<dbReference type="SMART" id="SM00342">
    <property type="entry name" value="HTH_ARAC"/>
    <property type="match status" value="1"/>
</dbReference>
<dbReference type="PROSITE" id="PS00041">
    <property type="entry name" value="HTH_ARAC_FAMILY_1"/>
    <property type="match status" value="1"/>
</dbReference>
<feature type="domain" description="HTH araC/xylS-type" evidence="5">
    <location>
        <begin position="408"/>
        <end position="506"/>
    </location>
</feature>
<keyword evidence="1" id="KW-0805">Transcription regulation</keyword>
<keyword evidence="4" id="KW-0597">Phosphoprotein</keyword>
<protein>
    <recommendedName>
        <fullName evidence="9">AraC family transcriptional regulator</fullName>
    </recommendedName>
</protein>
<organism evidence="7 8">
    <name type="scientific">Jeotgalibacillus campisalis</name>
    <dbReference type="NCBI Taxonomy" id="220754"/>
    <lineage>
        <taxon>Bacteria</taxon>
        <taxon>Bacillati</taxon>
        <taxon>Bacillota</taxon>
        <taxon>Bacilli</taxon>
        <taxon>Bacillales</taxon>
        <taxon>Caryophanaceae</taxon>
        <taxon>Jeotgalibacillus</taxon>
    </lineage>
</organism>
<dbReference type="CDD" id="cd17536">
    <property type="entry name" value="REC_YesN-like"/>
    <property type="match status" value="1"/>
</dbReference>
<dbReference type="Pfam" id="PF00072">
    <property type="entry name" value="Response_reg"/>
    <property type="match status" value="1"/>
</dbReference>
<keyword evidence="2" id="KW-0238">DNA-binding</keyword>
<evidence type="ECO:0000259" key="6">
    <source>
        <dbReference type="PROSITE" id="PS50110"/>
    </source>
</evidence>
<dbReference type="GO" id="GO:0000160">
    <property type="term" value="P:phosphorelay signal transduction system"/>
    <property type="evidence" value="ECO:0007669"/>
    <property type="project" value="InterPro"/>
</dbReference>
<dbReference type="SUPFAM" id="SSF52172">
    <property type="entry name" value="CheY-like"/>
    <property type="match status" value="1"/>
</dbReference>
<dbReference type="SMART" id="SM00448">
    <property type="entry name" value="REC"/>
    <property type="match status" value="1"/>
</dbReference>
<dbReference type="PROSITE" id="PS01124">
    <property type="entry name" value="HTH_ARAC_FAMILY_2"/>
    <property type="match status" value="1"/>
</dbReference>
<dbReference type="Pfam" id="PF12833">
    <property type="entry name" value="HTH_18"/>
    <property type="match status" value="1"/>
</dbReference>
<proteinExistence type="predicted"/>
<evidence type="ECO:0000256" key="3">
    <source>
        <dbReference type="ARBA" id="ARBA00023163"/>
    </source>
</evidence>
<dbReference type="PANTHER" id="PTHR43280">
    <property type="entry name" value="ARAC-FAMILY TRANSCRIPTIONAL REGULATOR"/>
    <property type="match status" value="1"/>
</dbReference>
<dbReference type="InterPro" id="IPR018060">
    <property type="entry name" value="HTH_AraC"/>
</dbReference>
<dbReference type="InterPro" id="IPR018062">
    <property type="entry name" value="HTH_AraC-typ_CS"/>
</dbReference>
<dbReference type="InterPro" id="IPR001789">
    <property type="entry name" value="Sig_transdc_resp-reg_receiver"/>
</dbReference>
<evidence type="ECO:0000259" key="5">
    <source>
        <dbReference type="PROSITE" id="PS01124"/>
    </source>
</evidence>
<dbReference type="GO" id="GO:0043565">
    <property type="term" value="F:sequence-specific DNA binding"/>
    <property type="evidence" value="ECO:0007669"/>
    <property type="project" value="InterPro"/>
</dbReference>
<dbReference type="RefSeq" id="WP_041055417.1">
    <property type="nucleotide sequence ID" value="NZ_JXRR01000008.1"/>
</dbReference>
<keyword evidence="3" id="KW-0804">Transcription</keyword>
<evidence type="ECO:0000313" key="8">
    <source>
        <dbReference type="Proteomes" id="UP000031972"/>
    </source>
</evidence>
<dbReference type="EMBL" id="JXRR01000008">
    <property type="protein sequence ID" value="KIL51060.1"/>
    <property type="molecule type" value="Genomic_DNA"/>
</dbReference>
<reference evidence="7 8" key="1">
    <citation type="submission" date="2015-01" db="EMBL/GenBank/DDBJ databases">
        <title>Jeotgalibacillus campisalis genome sequencing.</title>
        <authorList>
            <person name="Goh K.M."/>
            <person name="Chan K.-G."/>
            <person name="Yaakop A.S."/>
            <person name="Ee R."/>
            <person name="Gan H.M."/>
            <person name="Chan C.S."/>
        </authorList>
    </citation>
    <scope>NUCLEOTIDE SEQUENCE [LARGE SCALE GENOMIC DNA]</scope>
    <source>
        <strain evidence="7 8">SF-57</strain>
    </source>
</reference>
<dbReference type="Proteomes" id="UP000031972">
    <property type="component" value="Unassembled WGS sequence"/>
</dbReference>
<evidence type="ECO:0000256" key="2">
    <source>
        <dbReference type="ARBA" id="ARBA00023125"/>
    </source>
</evidence>
<dbReference type="Gene3D" id="1.10.10.60">
    <property type="entry name" value="Homeodomain-like"/>
    <property type="match status" value="2"/>
</dbReference>
<dbReference type="InterPro" id="IPR020449">
    <property type="entry name" value="Tscrpt_reg_AraC-type_HTH"/>
</dbReference>
<dbReference type="PROSITE" id="PS50110">
    <property type="entry name" value="RESPONSE_REGULATORY"/>
    <property type="match status" value="1"/>
</dbReference>
<sequence length="508" mass="59296">MYNIMIVDDEPVIRFGLKASIDWKGEGLFFAGDYSNGQAALEAMKTQPVDILITDIKMPLMDGLTLMKHAINQNPSLKVILISSYNDFDFVKEGLVLGAVDYVLKPTLEPESLLILIKKCAALLSDEQRMKEKMKAADQTAKDTERRKLEHDFKSAIVQTNKELPFPSSWKEEDRVLIMYMKLQDAEKIEAEKGTYYKSLLLDDIQQAFYEKVEEGICFPLGQSDLIFFLHYKKDGDHPIQRLKQKLEKAVGHPLSFGYEIATSFEAVPVSVERSKRAFQRKFFYPEKSLFPYPDQPSRSRQWVQLCEEVDIESSARSDLFSYVEKRVEMWKEYETDPDVIKQAVCGWLIKRFYHDIEYDVLLERHAELVSACSLIELTERFKMKVEECEEIKSNRSFPSHTDNELIDRALTYIHEHYQHELTLQLVADHIHISRNYFSLLFKRLMKQTFIDYVIELRIKKAKELLGTTTMKVYEVAEQSGFKDVKYFSKLFKKTTGRTPVDYRSNML</sequence>